<evidence type="ECO:0000313" key="2">
    <source>
        <dbReference type="Proteomes" id="UP000767334"/>
    </source>
</evidence>
<organism evidence="1 2">
    <name type="scientific">Clostridium saudiense</name>
    <dbReference type="NCBI Taxonomy" id="1414720"/>
    <lineage>
        <taxon>Bacteria</taxon>
        <taxon>Bacillati</taxon>
        <taxon>Bacillota</taxon>
        <taxon>Clostridia</taxon>
        <taxon>Eubacteriales</taxon>
        <taxon>Clostridiaceae</taxon>
        <taxon>Clostridium</taxon>
    </lineage>
</organism>
<gene>
    <name evidence="1" type="ORF">H6A19_03300</name>
</gene>
<dbReference type="EMBL" id="JACJLL010000012">
    <property type="protein sequence ID" value="MBM6818377.1"/>
    <property type="molecule type" value="Genomic_DNA"/>
</dbReference>
<accession>A0ABS2FE93</accession>
<dbReference type="RefSeq" id="WP_148321222.1">
    <property type="nucleotide sequence ID" value="NZ_JACJLL010000012.1"/>
</dbReference>
<comment type="caution">
    <text evidence="1">The sequence shown here is derived from an EMBL/GenBank/DDBJ whole genome shotgun (WGS) entry which is preliminary data.</text>
</comment>
<protein>
    <submittedName>
        <fullName evidence="1">Uncharacterized protein</fullName>
    </submittedName>
</protein>
<evidence type="ECO:0000313" key="1">
    <source>
        <dbReference type="EMBL" id="MBM6818377.1"/>
    </source>
</evidence>
<dbReference type="Proteomes" id="UP000767334">
    <property type="component" value="Unassembled WGS sequence"/>
</dbReference>
<name>A0ABS2FE93_9CLOT</name>
<keyword evidence="2" id="KW-1185">Reference proteome</keyword>
<sequence>MFISIPREFFVPVVFGEGFTLNEENNNLELDLNMYRESTGKKSNANLEINKEYLESNKKYLEGSKTSKEKQDIVDIEVNMDEKQCGNKAKVEGSTVKSEKDKGTTMYMSLKEKEDYEKFCSDEGKIFEELDNEFIENISINLKGCNKSCD</sequence>
<reference evidence="1 2" key="1">
    <citation type="journal article" date="2021" name="Sci. Rep.">
        <title>The distribution of antibiotic resistance genes in chicken gut microbiota commensals.</title>
        <authorList>
            <person name="Juricova H."/>
            <person name="Matiasovicova J."/>
            <person name="Kubasova T."/>
            <person name="Cejkova D."/>
            <person name="Rychlik I."/>
        </authorList>
    </citation>
    <scope>NUCLEOTIDE SEQUENCE [LARGE SCALE GENOMIC DNA]</scope>
    <source>
        <strain evidence="1 2">An435</strain>
    </source>
</reference>
<proteinExistence type="predicted"/>